<dbReference type="Proteomes" id="UP000054166">
    <property type="component" value="Unassembled WGS sequence"/>
</dbReference>
<dbReference type="EMBL" id="KN833022">
    <property type="protein sequence ID" value="KIM77691.1"/>
    <property type="molecule type" value="Genomic_DNA"/>
</dbReference>
<reference evidence="2" key="2">
    <citation type="submission" date="2015-01" db="EMBL/GenBank/DDBJ databases">
        <title>Evolutionary Origins and Diversification of the Mycorrhizal Mutualists.</title>
        <authorList>
            <consortium name="DOE Joint Genome Institute"/>
            <consortium name="Mycorrhizal Genomics Consortium"/>
            <person name="Kohler A."/>
            <person name="Kuo A."/>
            <person name="Nagy L.G."/>
            <person name="Floudas D."/>
            <person name="Copeland A."/>
            <person name="Barry K.W."/>
            <person name="Cichocki N."/>
            <person name="Veneault-Fourrey C."/>
            <person name="LaButti K."/>
            <person name="Lindquist E.A."/>
            <person name="Lipzen A."/>
            <person name="Lundell T."/>
            <person name="Morin E."/>
            <person name="Murat C."/>
            <person name="Riley R."/>
            <person name="Ohm R."/>
            <person name="Sun H."/>
            <person name="Tunlid A."/>
            <person name="Henrissat B."/>
            <person name="Grigoriev I.V."/>
            <person name="Hibbett D.S."/>
            <person name="Martin F."/>
        </authorList>
    </citation>
    <scope>NUCLEOTIDE SEQUENCE [LARGE SCALE GENOMIC DNA]</scope>
    <source>
        <strain evidence="2">F 1598</strain>
    </source>
</reference>
<proteinExistence type="predicted"/>
<evidence type="ECO:0000313" key="2">
    <source>
        <dbReference type="Proteomes" id="UP000054166"/>
    </source>
</evidence>
<keyword evidence="2" id="KW-1185">Reference proteome</keyword>
<dbReference type="InParanoid" id="A0A0C3FCY1"/>
<organism evidence="1 2">
    <name type="scientific">Piloderma croceum (strain F 1598)</name>
    <dbReference type="NCBI Taxonomy" id="765440"/>
    <lineage>
        <taxon>Eukaryota</taxon>
        <taxon>Fungi</taxon>
        <taxon>Dikarya</taxon>
        <taxon>Basidiomycota</taxon>
        <taxon>Agaricomycotina</taxon>
        <taxon>Agaricomycetes</taxon>
        <taxon>Agaricomycetidae</taxon>
        <taxon>Atheliales</taxon>
        <taxon>Atheliaceae</taxon>
        <taxon>Piloderma</taxon>
    </lineage>
</organism>
<name>A0A0C3FCY1_PILCF</name>
<reference evidence="1 2" key="1">
    <citation type="submission" date="2014-04" db="EMBL/GenBank/DDBJ databases">
        <authorList>
            <consortium name="DOE Joint Genome Institute"/>
            <person name="Kuo A."/>
            <person name="Tarkka M."/>
            <person name="Buscot F."/>
            <person name="Kohler A."/>
            <person name="Nagy L.G."/>
            <person name="Floudas D."/>
            <person name="Copeland A."/>
            <person name="Barry K.W."/>
            <person name="Cichocki N."/>
            <person name="Veneault-Fourrey C."/>
            <person name="LaButti K."/>
            <person name="Lindquist E.A."/>
            <person name="Lipzen A."/>
            <person name="Lundell T."/>
            <person name="Morin E."/>
            <person name="Murat C."/>
            <person name="Sun H."/>
            <person name="Tunlid A."/>
            <person name="Henrissat B."/>
            <person name="Grigoriev I.V."/>
            <person name="Hibbett D.S."/>
            <person name="Martin F."/>
            <person name="Nordberg H.P."/>
            <person name="Cantor M.N."/>
            <person name="Hua S.X."/>
        </authorList>
    </citation>
    <scope>NUCLEOTIDE SEQUENCE [LARGE SCALE GENOMIC DNA]</scope>
    <source>
        <strain evidence="1 2">F 1598</strain>
    </source>
</reference>
<accession>A0A0C3FCY1</accession>
<sequence length="102" mass="11482">MAYSRCAPIREFTTYIYYKRPPWAKLTGRESAGSDIDEDALMKGEKFVDIDGGDVAFEIVPQERSSDVQMVDDSAGQQAVAKRDTANRESLLAKRYDPKMVI</sequence>
<evidence type="ECO:0000313" key="1">
    <source>
        <dbReference type="EMBL" id="KIM77691.1"/>
    </source>
</evidence>
<dbReference type="OrthoDB" id="21643at2759"/>
<dbReference type="HOGENOM" id="CLU_2278513_0_0_1"/>
<protein>
    <submittedName>
        <fullName evidence="1">Uncharacterized protein</fullName>
    </submittedName>
</protein>
<dbReference type="AlphaFoldDB" id="A0A0C3FCY1"/>
<gene>
    <name evidence="1" type="ORF">PILCRDRAFT_11780</name>
</gene>